<keyword evidence="1" id="KW-1133">Transmembrane helix</keyword>
<protein>
    <recommendedName>
        <fullName evidence="4">DUF4083 domain-containing protein</fullName>
    </recommendedName>
</protein>
<dbReference type="Proteomes" id="UP000000555">
    <property type="component" value="Chromosome"/>
</dbReference>
<evidence type="ECO:0008006" key="4">
    <source>
        <dbReference type="Google" id="ProtNLM"/>
    </source>
</evidence>
<reference evidence="2 3" key="1">
    <citation type="journal article" date="2002" name="Genome Res.">
        <title>A complete sequence of the T. tengcongensis genome.</title>
        <authorList>
            <person name="Bao Q."/>
            <person name="Tian Y."/>
            <person name="Li W."/>
            <person name="Xu Z."/>
            <person name="Xuan Z."/>
            <person name="Hu S."/>
            <person name="Dong W."/>
            <person name="Yang J."/>
            <person name="Chen Y."/>
            <person name="Xue Y."/>
            <person name="Xu Y."/>
            <person name="Lai X."/>
            <person name="Huang L."/>
            <person name="Dong X."/>
            <person name="Ma Y."/>
            <person name="Ling L."/>
            <person name="Tan H."/>
            <person name="Chen R."/>
            <person name="Wang J."/>
            <person name="Yu J."/>
            <person name="Yang H."/>
        </authorList>
    </citation>
    <scope>NUCLEOTIDE SEQUENCE [LARGE SCALE GENOMIC DNA]</scope>
    <source>
        <strain evidence="3">DSM 15242 / JCM 11007 / NBRC 100824 / MB4</strain>
    </source>
</reference>
<evidence type="ECO:0000313" key="2">
    <source>
        <dbReference type="EMBL" id="AAM25863.1"/>
    </source>
</evidence>
<keyword evidence="3" id="KW-1185">Reference proteome</keyword>
<keyword evidence="1" id="KW-0812">Transmembrane</keyword>
<sequence>MHKVCIFHELGGILLALFSIELIIVSIVALVFLFVSVYKSWSNTEEIKKELQEIKELLKQKDTKN</sequence>
<dbReference type="KEGG" id="tte:TTE2756"/>
<feature type="transmembrane region" description="Helical" evidence="1">
    <location>
        <begin position="12"/>
        <end position="35"/>
    </location>
</feature>
<dbReference type="EMBL" id="AE008691">
    <property type="protein sequence ID" value="AAM25863.1"/>
    <property type="molecule type" value="Genomic_DNA"/>
</dbReference>
<dbReference type="AlphaFoldDB" id="Q8R6P2"/>
<dbReference type="HOGENOM" id="CLU_2841520_0_0_9"/>
<keyword evidence="1" id="KW-0472">Membrane</keyword>
<organism evidence="2 3">
    <name type="scientific">Caldanaerobacter subterraneus subsp. tengcongensis (strain DSM 15242 / JCM 11007 / NBRC 100824 / MB4)</name>
    <name type="common">Thermoanaerobacter tengcongensis</name>
    <dbReference type="NCBI Taxonomy" id="273068"/>
    <lineage>
        <taxon>Bacteria</taxon>
        <taxon>Bacillati</taxon>
        <taxon>Bacillota</taxon>
        <taxon>Clostridia</taxon>
        <taxon>Thermoanaerobacterales</taxon>
        <taxon>Thermoanaerobacteraceae</taxon>
        <taxon>Caldanaerobacter</taxon>
    </lineage>
</organism>
<evidence type="ECO:0000313" key="3">
    <source>
        <dbReference type="Proteomes" id="UP000000555"/>
    </source>
</evidence>
<accession>Q8R6P2</accession>
<proteinExistence type="predicted"/>
<evidence type="ECO:0000256" key="1">
    <source>
        <dbReference type="SAM" id="Phobius"/>
    </source>
</evidence>
<name>Q8R6P2_CALS4</name>
<gene>
    <name evidence="2" type="ordered locus">TTE2756</name>
</gene>